<evidence type="ECO:0000256" key="4">
    <source>
        <dbReference type="ARBA" id="ARBA00023136"/>
    </source>
</evidence>
<dbReference type="GO" id="GO:0015288">
    <property type="term" value="F:porin activity"/>
    <property type="evidence" value="ECO:0007669"/>
    <property type="project" value="TreeGrafter"/>
</dbReference>
<feature type="chain" id="PRO_5012319885" evidence="7">
    <location>
        <begin position="23"/>
        <end position="464"/>
    </location>
</feature>
<evidence type="ECO:0000256" key="2">
    <source>
        <dbReference type="ARBA" id="ARBA00022452"/>
    </source>
</evidence>
<evidence type="ECO:0000256" key="6">
    <source>
        <dbReference type="SAM" id="Coils"/>
    </source>
</evidence>
<dbReference type="RefSeq" id="WP_234982121.1">
    <property type="nucleotide sequence ID" value="NZ_FSRC01000001.1"/>
</dbReference>
<evidence type="ECO:0000256" key="7">
    <source>
        <dbReference type="SAM" id="SignalP"/>
    </source>
</evidence>
<keyword evidence="2" id="KW-1134">Transmembrane beta strand</keyword>
<protein>
    <submittedName>
        <fullName evidence="8">Outer membrane protein TolC</fullName>
    </submittedName>
</protein>
<dbReference type="Proteomes" id="UP000185221">
    <property type="component" value="Unassembled WGS sequence"/>
</dbReference>
<dbReference type="PANTHER" id="PTHR30026:SF21">
    <property type="entry name" value="SLR1270 PROTEIN"/>
    <property type="match status" value="1"/>
</dbReference>
<dbReference type="STRING" id="226505.SAMN05444394_1495"/>
<keyword evidence="6" id="KW-0175">Coiled coil</keyword>
<dbReference type="AlphaFoldDB" id="A0A1N6DXA8"/>
<evidence type="ECO:0000313" key="8">
    <source>
        <dbReference type="EMBL" id="SIN75381.1"/>
    </source>
</evidence>
<name>A0A1N6DXA8_9BACT</name>
<keyword evidence="3" id="KW-0812">Transmembrane</keyword>
<organism evidence="8 9">
    <name type="scientific">Algoriphagus halophilus</name>
    <dbReference type="NCBI Taxonomy" id="226505"/>
    <lineage>
        <taxon>Bacteria</taxon>
        <taxon>Pseudomonadati</taxon>
        <taxon>Bacteroidota</taxon>
        <taxon>Cytophagia</taxon>
        <taxon>Cytophagales</taxon>
        <taxon>Cyclobacteriaceae</taxon>
        <taxon>Algoriphagus</taxon>
    </lineage>
</organism>
<evidence type="ECO:0000256" key="3">
    <source>
        <dbReference type="ARBA" id="ARBA00022692"/>
    </source>
</evidence>
<dbReference type="GO" id="GO:0009279">
    <property type="term" value="C:cell outer membrane"/>
    <property type="evidence" value="ECO:0007669"/>
    <property type="project" value="UniProtKB-SubCell"/>
</dbReference>
<feature type="coiled-coil region" evidence="6">
    <location>
        <begin position="381"/>
        <end position="408"/>
    </location>
</feature>
<sequence>MMRVILFTFLFSSCFFRAYSQATDTLNYESFLAWVIEYHPIATQAELQLLMGDMEVRSARGGFDPLVYGNLDKKSYSETLYYNKQEAGISIPTWAGIELNGSFERNNGKYLNPEYTVPSDGLFAAGASINLGQGLILDQRRATLRQAQIYQESTESQKQKLLNNLYLQATDMYWRWSLAQTNLEVLKEGVELAEVRYEAVKSSFKYGDLPAIDTVEAFSQVLNRQYKLQEAENTLFSVTQELNTYLWDEEGNPINLNEGIVPEPLETTNLGVLNVEELRTFVANHPELQLVDFELASLDVEKRLKAQQIIPVVKLKYNFLTENLNDFEGAGFFENNYKWGLSVYTPLLWRKSRGAVGLAKAKIYSKENSRDLKEIQLRTKLESEINNFSNLNRQIATYQQNVINLETLLQGEMRRFEIGESSLFLVNAREVSVFNSILTLNELISKRKIAYAKTRYAAGLGFEL</sequence>
<gene>
    <name evidence="8" type="ORF">SAMN05444394_1495</name>
</gene>
<feature type="signal peptide" evidence="7">
    <location>
        <begin position="1"/>
        <end position="22"/>
    </location>
</feature>
<dbReference type="EMBL" id="FSRC01000001">
    <property type="protein sequence ID" value="SIN75381.1"/>
    <property type="molecule type" value="Genomic_DNA"/>
</dbReference>
<comment type="subcellular location">
    <subcellularLocation>
        <location evidence="1">Cell outer membrane</location>
    </subcellularLocation>
</comment>
<evidence type="ECO:0000313" key="9">
    <source>
        <dbReference type="Proteomes" id="UP000185221"/>
    </source>
</evidence>
<keyword evidence="4" id="KW-0472">Membrane</keyword>
<dbReference type="PANTHER" id="PTHR30026">
    <property type="entry name" value="OUTER MEMBRANE PROTEIN TOLC"/>
    <property type="match status" value="1"/>
</dbReference>
<reference evidence="9" key="1">
    <citation type="submission" date="2016-11" db="EMBL/GenBank/DDBJ databases">
        <authorList>
            <person name="Varghese N."/>
            <person name="Submissions S."/>
        </authorList>
    </citation>
    <scope>NUCLEOTIDE SEQUENCE [LARGE SCALE GENOMIC DNA]</scope>
    <source>
        <strain evidence="9">DSM 15292</strain>
    </source>
</reference>
<proteinExistence type="predicted"/>
<dbReference type="GO" id="GO:0015562">
    <property type="term" value="F:efflux transmembrane transporter activity"/>
    <property type="evidence" value="ECO:0007669"/>
    <property type="project" value="InterPro"/>
</dbReference>
<keyword evidence="9" id="KW-1185">Reference proteome</keyword>
<evidence type="ECO:0000256" key="1">
    <source>
        <dbReference type="ARBA" id="ARBA00004442"/>
    </source>
</evidence>
<evidence type="ECO:0000256" key="5">
    <source>
        <dbReference type="ARBA" id="ARBA00023237"/>
    </source>
</evidence>
<keyword evidence="7" id="KW-0732">Signal</keyword>
<dbReference type="InterPro" id="IPR051906">
    <property type="entry name" value="TolC-like"/>
</dbReference>
<dbReference type="SUPFAM" id="SSF56954">
    <property type="entry name" value="Outer membrane efflux proteins (OEP)"/>
    <property type="match status" value="1"/>
</dbReference>
<accession>A0A1N6DXA8</accession>
<dbReference type="GO" id="GO:1990281">
    <property type="term" value="C:efflux pump complex"/>
    <property type="evidence" value="ECO:0007669"/>
    <property type="project" value="TreeGrafter"/>
</dbReference>
<dbReference type="Gene3D" id="1.20.1600.10">
    <property type="entry name" value="Outer membrane efflux proteins (OEP)"/>
    <property type="match status" value="1"/>
</dbReference>
<keyword evidence="5" id="KW-0998">Cell outer membrane</keyword>